<name>A0A4C1YDI2_EUMVA</name>
<sequence>MDRLHRRCATVYKCEGAVSTVAFHPVRKGFGGLLSRPSAHSPSIRYATPFQEIDIALVTLLELQVHWMAVTTLFLVARIFVYLLYHLKVLLKKKS</sequence>
<dbReference type="AlphaFoldDB" id="A0A4C1YDI2"/>
<dbReference type="Proteomes" id="UP000299102">
    <property type="component" value="Unassembled WGS sequence"/>
</dbReference>
<evidence type="ECO:0000256" key="1">
    <source>
        <dbReference type="SAM" id="Phobius"/>
    </source>
</evidence>
<evidence type="ECO:0000313" key="3">
    <source>
        <dbReference type="Proteomes" id="UP000299102"/>
    </source>
</evidence>
<keyword evidence="3" id="KW-1185">Reference proteome</keyword>
<keyword evidence="1" id="KW-0472">Membrane</keyword>
<evidence type="ECO:0000313" key="2">
    <source>
        <dbReference type="EMBL" id="GBP72699.1"/>
    </source>
</evidence>
<organism evidence="2 3">
    <name type="scientific">Eumeta variegata</name>
    <name type="common">Bagworm moth</name>
    <name type="synonym">Eumeta japonica</name>
    <dbReference type="NCBI Taxonomy" id="151549"/>
    <lineage>
        <taxon>Eukaryota</taxon>
        <taxon>Metazoa</taxon>
        <taxon>Ecdysozoa</taxon>
        <taxon>Arthropoda</taxon>
        <taxon>Hexapoda</taxon>
        <taxon>Insecta</taxon>
        <taxon>Pterygota</taxon>
        <taxon>Neoptera</taxon>
        <taxon>Endopterygota</taxon>
        <taxon>Lepidoptera</taxon>
        <taxon>Glossata</taxon>
        <taxon>Ditrysia</taxon>
        <taxon>Tineoidea</taxon>
        <taxon>Psychidae</taxon>
        <taxon>Oiketicinae</taxon>
        <taxon>Eumeta</taxon>
    </lineage>
</organism>
<keyword evidence="1" id="KW-0812">Transmembrane</keyword>
<reference evidence="2 3" key="1">
    <citation type="journal article" date="2019" name="Commun. Biol.">
        <title>The bagworm genome reveals a unique fibroin gene that provides high tensile strength.</title>
        <authorList>
            <person name="Kono N."/>
            <person name="Nakamura H."/>
            <person name="Ohtoshi R."/>
            <person name="Tomita M."/>
            <person name="Numata K."/>
            <person name="Arakawa K."/>
        </authorList>
    </citation>
    <scope>NUCLEOTIDE SEQUENCE [LARGE SCALE GENOMIC DNA]</scope>
</reference>
<comment type="caution">
    <text evidence="2">The sequence shown here is derived from an EMBL/GenBank/DDBJ whole genome shotgun (WGS) entry which is preliminary data.</text>
</comment>
<dbReference type="EMBL" id="BGZK01001153">
    <property type="protein sequence ID" value="GBP72699.1"/>
    <property type="molecule type" value="Genomic_DNA"/>
</dbReference>
<feature type="transmembrane region" description="Helical" evidence="1">
    <location>
        <begin position="65"/>
        <end position="85"/>
    </location>
</feature>
<proteinExistence type="predicted"/>
<accession>A0A4C1YDI2</accession>
<gene>
    <name evidence="2" type="ORF">EVAR_52177_1</name>
</gene>
<protein>
    <submittedName>
        <fullName evidence="2">Uncharacterized protein</fullName>
    </submittedName>
</protein>
<keyword evidence="1" id="KW-1133">Transmembrane helix</keyword>